<protein>
    <recommendedName>
        <fullName evidence="1">4Fe-4S ferredoxin-type domain-containing protein</fullName>
    </recommendedName>
</protein>
<dbReference type="SUPFAM" id="SSF52540">
    <property type="entry name" value="P-loop containing nucleoside triphosphate hydrolases"/>
    <property type="match status" value="1"/>
</dbReference>
<dbReference type="InterPro" id="IPR002586">
    <property type="entry name" value="CobQ/CobB/MinD/ParA_Nub-bd_dom"/>
</dbReference>
<gene>
    <name evidence="2" type="ORF">S03H2_59746</name>
</gene>
<reference evidence="2" key="1">
    <citation type="journal article" date="2014" name="Front. Microbiol.">
        <title>High frequency of phylogenetically diverse reductive dehalogenase-homologous genes in deep subseafloor sedimentary metagenomes.</title>
        <authorList>
            <person name="Kawai M."/>
            <person name="Futagami T."/>
            <person name="Toyoda A."/>
            <person name="Takaki Y."/>
            <person name="Nishi S."/>
            <person name="Hori S."/>
            <person name="Arai W."/>
            <person name="Tsubouchi T."/>
            <person name="Morono Y."/>
            <person name="Uchiyama I."/>
            <person name="Ito T."/>
            <person name="Fujiyama A."/>
            <person name="Inagaki F."/>
            <person name="Takami H."/>
        </authorList>
    </citation>
    <scope>NUCLEOTIDE SEQUENCE</scope>
    <source>
        <strain evidence="2">Expedition CK06-06</strain>
    </source>
</reference>
<accession>X1KRJ0</accession>
<organism evidence="2">
    <name type="scientific">marine sediment metagenome</name>
    <dbReference type="NCBI Taxonomy" id="412755"/>
    <lineage>
        <taxon>unclassified sequences</taxon>
        <taxon>metagenomes</taxon>
        <taxon>ecological metagenomes</taxon>
    </lineage>
</organism>
<sequence length="178" mass="19109">MIISVASGKGGTGKTLIATSLAIALQDKAPLQLLDCDVEEPNAHIFLKPSFSHRQAVSIPIPQLDEEKCTYCGKCAEVCAYNAIAVFPEHVLIFPELCHGCGACSYLCPENALSEVNKEIGVLEEGYSKGVEFVHGKLTIGEAMAPPIIREVKKHIHRERLAIIDVSPGTSCPVVEAV</sequence>
<dbReference type="Gene3D" id="3.40.50.300">
    <property type="entry name" value="P-loop containing nucleotide triphosphate hydrolases"/>
    <property type="match status" value="1"/>
</dbReference>
<dbReference type="InterPro" id="IPR017896">
    <property type="entry name" value="4Fe4S_Fe-S-bd"/>
</dbReference>
<dbReference type="Pfam" id="PF13237">
    <property type="entry name" value="Fer4_10"/>
    <property type="match status" value="1"/>
</dbReference>
<feature type="domain" description="4Fe-4S ferredoxin-type" evidence="1">
    <location>
        <begin position="60"/>
        <end position="89"/>
    </location>
</feature>
<dbReference type="PANTHER" id="PTHR43063:SF1">
    <property type="entry name" value="4FE-4S CLUSTER CONTAINING PARA FAMILY ATPASE PROTEIN"/>
    <property type="match status" value="1"/>
</dbReference>
<dbReference type="InterPro" id="IPR027417">
    <property type="entry name" value="P-loop_NTPase"/>
</dbReference>
<comment type="caution">
    <text evidence="2">The sequence shown here is derived from an EMBL/GenBank/DDBJ whole genome shotgun (WGS) entry which is preliminary data.</text>
</comment>
<dbReference type="PROSITE" id="PS51379">
    <property type="entry name" value="4FE4S_FER_2"/>
    <property type="match status" value="2"/>
</dbReference>
<dbReference type="InterPro" id="IPR017900">
    <property type="entry name" value="4Fe4S_Fe_S_CS"/>
</dbReference>
<dbReference type="EMBL" id="BARU01038430">
    <property type="protein sequence ID" value="GAH84608.1"/>
    <property type="molecule type" value="Genomic_DNA"/>
</dbReference>
<dbReference type="SUPFAM" id="SSF54862">
    <property type="entry name" value="4Fe-4S ferredoxins"/>
    <property type="match status" value="1"/>
</dbReference>
<feature type="domain" description="4Fe-4S ferredoxin-type" evidence="1">
    <location>
        <begin position="90"/>
        <end position="118"/>
    </location>
</feature>
<evidence type="ECO:0000259" key="1">
    <source>
        <dbReference type="PROSITE" id="PS51379"/>
    </source>
</evidence>
<dbReference type="Pfam" id="PF01656">
    <property type="entry name" value="CbiA"/>
    <property type="match status" value="1"/>
</dbReference>
<evidence type="ECO:0000313" key="2">
    <source>
        <dbReference type="EMBL" id="GAH84608.1"/>
    </source>
</evidence>
<dbReference type="PROSITE" id="PS00198">
    <property type="entry name" value="4FE4S_FER_1"/>
    <property type="match status" value="1"/>
</dbReference>
<dbReference type="Gene3D" id="3.30.70.20">
    <property type="match status" value="1"/>
</dbReference>
<name>X1KRJ0_9ZZZZ</name>
<dbReference type="AlphaFoldDB" id="X1KRJ0"/>
<feature type="non-terminal residue" evidence="2">
    <location>
        <position position="178"/>
    </location>
</feature>
<dbReference type="PANTHER" id="PTHR43063">
    <property type="entry name" value="4FE-4S CLUSTER CONTAINING PARA FAMILY ATPASE PROTEIN"/>
    <property type="match status" value="1"/>
</dbReference>
<proteinExistence type="predicted"/>